<dbReference type="EMBL" id="QYBB01000005">
    <property type="protein sequence ID" value="RYC32832.1"/>
    <property type="molecule type" value="Genomic_DNA"/>
</dbReference>
<evidence type="ECO:0000256" key="4">
    <source>
        <dbReference type="SAM" id="SignalP"/>
    </source>
</evidence>
<organism evidence="6 7">
    <name type="scientific">Lichenibacterium minor</name>
    <dbReference type="NCBI Taxonomy" id="2316528"/>
    <lineage>
        <taxon>Bacteria</taxon>
        <taxon>Pseudomonadati</taxon>
        <taxon>Pseudomonadota</taxon>
        <taxon>Alphaproteobacteria</taxon>
        <taxon>Hyphomicrobiales</taxon>
        <taxon>Lichenihabitantaceae</taxon>
        <taxon>Lichenibacterium</taxon>
    </lineage>
</organism>
<dbReference type="InterPro" id="IPR051010">
    <property type="entry name" value="BCAA_transport"/>
</dbReference>
<comment type="caution">
    <text evidence="6">The sequence shown here is derived from an EMBL/GenBank/DDBJ whole genome shotgun (WGS) entry which is preliminary data.</text>
</comment>
<dbReference type="PANTHER" id="PTHR30483">
    <property type="entry name" value="LEUCINE-SPECIFIC-BINDING PROTEIN"/>
    <property type="match status" value="1"/>
</dbReference>
<dbReference type="AlphaFoldDB" id="A0A4Q2U8R2"/>
<dbReference type="PANTHER" id="PTHR30483:SF6">
    <property type="entry name" value="PERIPLASMIC BINDING PROTEIN OF ABC TRANSPORTER FOR NATURAL AMINO ACIDS"/>
    <property type="match status" value="1"/>
</dbReference>
<evidence type="ECO:0000259" key="5">
    <source>
        <dbReference type="Pfam" id="PF13458"/>
    </source>
</evidence>
<evidence type="ECO:0000256" key="3">
    <source>
        <dbReference type="ARBA" id="ARBA00022970"/>
    </source>
</evidence>
<keyword evidence="3" id="KW-0029">Amino-acid transport</keyword>
<keyword evidence="3" id="KW-0813">Transport</keyword>
<name>A0A4Q2U8R2_9HYPH</name>
<dbReference type="InterPro" id="IPR028081">
    <property type="entry name" value="Leu-bd"/>
</dbReference>
<feature type="signal peptide" evidence="4">
    <location>
        <begin position="1"/>
        <end position="24"/>
    </location>
</feature>
<dbReference type="OrthoDB" id="5794591at2"/>
<dbReference type="GO" id="GO:0006865">
    <property type="term" value="P:amino acid transport"/>
    <property type="evidence" value="ECO:0007669"/>
    <property type="project" value="UniProtKB-KW"/>
</dbReference>
<dbReference type="InterPro" id="IPR028082">
    <property type="entry name" value="Peripla_BP_I"/>
</dbReference>
<dbReference type="Pfam" id="PF13458">
    <property type="entry name" value="Peripla_BP_6"/>
    <property type="match status" value="1"/>
</dbReference>
<evidence type="ECO:0000313" key="6">
    <source>
        <dbReference type="EMBL" id="RYC32832.1"/>
    </source>
</evidence>
<dbReference type="SUPFAM" id="SSF53822">
    <property type="entry name" value="Periplasmic binding protein-like I"/>
    <property type="match status" value="1"/>
</dbReference>
<evidence type="ECO:0000256" key="2">
    <source>
        <dbReference type="ARBA" id="ARBA00022729"/>
    </source>
</evidence>
<reference evidence="6 7" key="2">
    <citation type="submission" date="2019-02" db="EMBL/GenBank/DDBJ databases">
        <title>'Lichenibacterium ramalinii' gen. nov. sp. nov., 'Lichenibacterium minor' gen. nov. sp. nov.</title>
        <authorList>
            <person name="Pankratov T."/>
        </authorList>
    </citation>
    <scope>NUCLEOTIDE SEQUENCE [LARGE SCALE GENOMIC DNA]</scope>
    <source>
        <strain evidence="6 7">RmlP026</strain>
    </source>
</reference>
<accession>A0A4Q2U8R2</accession>
<feature type="chain" id="PRO_5020894388" evidence="4">
    <location>
        <begin position="25"/>
        <end position="401"/>
    </location>
</feature>
<dbReference type="Gene3D" id="3.40.50.2300">
    <property type="match status" value="2"/>
</dbReference>
<protein>
    <submittedName>
        <fullName evidence="6">ABC transporter substrate-binding protein</fullName>
    </submittedName>
</protein>
<proteinExistence type="inferred from homology"/>
<comment type="similarity">
    <text evidence="1">Belongs to the leucine-binding protein family.</text>
</comment>
<keyword evidence="7" id="KW-1185">Reference proteome</keyword>
<feature type="domain" description="Leucine-binding protein" evidence="5">
    <location>
        <begin position="27"/>
        <end position="365"/>
    </location>
</feature>
<dbReference type="RefSeq" id="WP_129224897.1">
    <property type="nucleotide sequence ID" value="NZ_QYBB01000005.1"/>
</dbReference>
<sequence length="401" mass="42867">MLKRVLMCATAAAALLGASLPAYADVSVKIGVLNDRSGPYLDISGEPSVNAAKMAVEDFGAEAKGIHVSFVAADHQNKPDTGSNVARQWFDQDGVDVIVDVPNSGVALAVAKVTREKNKIFMDSGAGTSVLTGEQCSPNTVHWTYDTYALAKSTATSILKEGGKSWYFLTADYAFGHALQADATRFVKQAGGTVVGSVDTPFPSSDFSSFLLQGQGSGAQVIGLANAGSDTVNSIKQAAEFGVVQGGQRLAGLLVFITDVHALGLQVAQGLNLTTAFYWDHDDGTRAWTKRYEAVNDGKVPTMDQAGVYASVLHYLKAVDALHGKDTAAVMAKMREMPTDDPLFGHGRLRIDGRVTHDMYLYQVKTPAESKGKYDYYKLLDTIPAEQAFRPLADDNCPLVK</sequence>
<dbReference type="CDD" id="cd06327">
    <property type="entry name" value="PBP1_SBP-like"/>
    <property type="match status" value="1"/>
</dbReference>
<gene>
    <name evidence="6" type="ORF">D3273_07055</name>
</gene>
<keyword evidence="2 4" id="KW-0732">Signal</keyword>
<evidence type="ECO:0000313" key="7">
    <source>
        <dbReference type="Proteomes" id="UP000290759"/>
    </source>
</evidence>
<reference evidence="6 7" key="1">
    <citation type="submission" date="2018-12" db="EMBL/GenBank/DDBJ databases">
        <authorList>
            <person name="Grouzdev D.S."/>
            <person name="Krutkina M.S."/>
        </authorList>
    </citation>
    <scope>NUCLEOTIDE SEQUENCE [LARGE SCALE GENOMIC DNA]</scope>
    <source>
        <strain evidence="6 7">RmlP026</strain>
    </source>
</reference>
<dbReference type="Proteomes" id="UP000290759">
    <property type="component" value="Unassembled WGS sequence"/>
</dbReference>
<evidence type="ECO:0000256" key="1">
    <source>
        <dbReference type="ARBA" id="ARBA00010062"/>
    </source>
</evidence>